<name>A0ACC2UXU8_9TREE</name>
<dbReference type="EMBL" id="JASBWR010000142">
    <property type="protein sequence ID" value="KAJ9091899.1"/>
    <property type="molecule type" value="Genomic_DNA"/>
</dbReference>
<reference evidence="1" key="1">
    <citation type="submission" date="2023-04" db="EMBL/GenBank/DDBJ databases">
        <title>Draft Genome sequencing of Naganishia species isolated from polar environments using Oxford Nanopore Technology.</title>
        <authorList>
            <person name="Leo P."/>
            <person name="Venkateswaran K."/>
        </authorList>
    </citation>
    <scope>NUCLEOTIDE SEQUENCE</scope>
    <source>
        <strain evidence="1">MNA-CCFEE 5261</strain>
    </source>
</reference>
<proteinExistence type="predicted"/>
<dbReference type="Proteomes" id="UP001241377">
    <property type="component" value="Unassembled WGS sequence"/>
</dbReference>
<evidence type="ECO:0000313" key="1">
    <source>
        <dbReference type="EMBL" id="KAJ9091899.1"/>
    </source>
</evidence>
<accession>A0ACC2UXU8</accession>
<comment type="caution">
    <text evidence="1">The sequence shown here is derived from an EMBL/GenBank/DDBJ whole genome shotgun (WGS) entry which is preliminary data.</text>
</comment>
<gene>
    <name evidence="1" type="ORF">QFC19_008926</name>
</gene>
<organism evidence="1 2">
    <name type="scientific">Naganishia cerealis</name>
    <dbReference type="NCBI Taxonomy" id="610337"/>
    <lineage>
        <taxon>Eukaryota</taxon>
        <taxon>Fungi</taxon>
        <taxon>Dikarya</taxon>
        <taxon>Basidiomycota</taxon>
        <taxon>Agaricomycotina</taxon>
        <taxon>Tremellomycetes</taxon>
        <taxon>Filobasidiales</taxon>
        <taxon>Filobasidiaceae</taxon>
        <taxon>Naganishia</taxon>
    </lineage>
</organism>
<protein>
    <submittedName>
        <fullName evidence="1">Uncharacterized protein</fullName>
    </submittedName>
</protein>
<keyword evidence="2" id="KW-1185">Reference proteome</keyword>
<evidence type="ECO:0000313" key="2">
    <source>
        <dbReference type="Proteomes" id="UP001241377"/>
    </source>
</evidence>
<sequence>MSSPPLSLKRSTSWTSPQSSQSWSPNTLKTRLLLNAKAIPYTEQYVSYPDIAPLLTSYGVLPNEKGYTFTLPAIYHPETVKDVGPGGQIMTESTAIAHHLDSLYPSSAVQAFPEPKNESTVLWKEAEHHLRAIVFQQEEGKGYRLLMPQIPLILDDRGSEYFIRTRAETHPQHISPLQWGSPNPENDWSAIRPAVLAYLKYHESTRDAAVSAGRGGQGPFLWGDKVTMGDIYLVSVLVWFRSAGEEMLDRFLAIGEKDEPAGRKAEGEPVWEKSPVRAVWDAFGEKGWLEGVGEPREIPLKSA</sequence>